<evidence type="ECO:0000256" key="8">
    <source>
        <dbReference type="ARBA" id="ARBA00023180"/>
    </source>
</evidence>
<dbReference type="GO" id="GO:0007165">
    <property type="term" value="P:signal transduction"/>
    <property type="evidence" value="ECO:0007669"/>
    <property type="project" value="TreeGrafter"/>
</dbReference>
<reference evidence="10" key="1">
    <citation type="submission" date="2021-03" db="EMBL/GenBank/DDBJ databases">
        <authorList>
            <person name="Bekaert M."/>
        </authorList>
    </citation>
    <scope>NUCLEOTIDE SEQUENCE</scope>
</reference>
<dbReference type="Proteomes" id="UP000683360">
    <property type="component" value="Unassembled WGS sequence"/>
</dbReference>
<gene>
    <name evidence="10" type="ORF">MEDL_22234</name>
</gene>
<dbReference type="Gene3D" id="3.80.10.10">
    <property type="entry name" value="Ribonuclease Inhibitor"/>
    <property type="match status" value="3"/>
</dbReference>
<accession>A0A8S3RH90</accession>
<dbReference type="AlphaFoldDB" id="A0A8S3RH90"/>
<keyword evidence="6 9" id="KW-1133">Transmembrane helix</keyword>
<dbReference type="EMBL" id="CAJPWZ010001098">
    <property type="protein sequence ID" value="CAG2207995.1"/>
    <property type="molecule type" value="Genomic_DNA"/>
</dbReference>
<feature type="transmembrane region" description="Helical" evidence="9">
    <location>
        <begin position="435"/>
        <end position="459"/>
    </location>
</feature>
<dbReference type="OrthoDB" id="6069471at2759"/>
<keyword evidence="7 9" id="KW-0472">Membrane</keyword>
<protein>
    <submittedName>
        <fullName evidence="10">Uncharacterized protein</fullName>
    </submittedName>
</protein>
<dbReference type="PANTHER" id="PTHR24365:SF541">
    <property type="entry name" value="PROTEIN TOLL-RELATED"/>
    <property type="match status" value="1"/>
</dbReference>
<keyword evidence="4" id="KW-0732">Signal</keyword>
<evidence type="ECO:0000313" key="10">
    <source>
        <dbReference type="EMBL" id="CAG2207995.1"/>
    </source>
</evidence>
<evidence type="ECO:0000256" key="6">
    <source>
        <dbReference type="ARBA" id="ARBA00022989"/>
    </source>
</evidence>
<keyword evidence="3 9" id="KW-0812">Transmembrane</keyword>
<name>A0A8S3RH90_MYTED</name>
<keyword evidence="5" id="KW-0677">Repeat</keyword>
<evidence type="ECO:0000256" key="9">
    <source>
        <dbReference type="SAM" id="Phobius"/>
    </source>
</evidence>
<keyword evidence="11" id="KW-1185">Reference proteome</keyword>
<comment type="subcellular location">
    <subcellularLocation>
        <location evidence="1">Membrane</location>
        <topology evidence="1">Single-pass membrane protein</topology>
    </subcellularLocation>
</comment>
<evidence type="ECO:0000256" key="2">
    <source>
        <dbReference type="ARBA" id="ARBA00022614"/>
    </source>
</evidence>
<organism evidence="10 11">
    <name type="scientific">Mytilus edulis</name>
    <name type="common">Blue mussel</name>
    <dbReference type="NCBI Taxonomy" id="6550"/>
    <lineage>
        <taxon>Eukaryota</taxon>
        <taxon>Metazoa</taxon>
        <taxon>Spiralia</taxon>
        <taxon>Lophotrochozoa</taxon>
        <taxon>Mollusca</taxon>
        <taxon>Bivalvia</taxon>
        <taxon>Autobranchia</taxon>
        <taxon>Pteriomorphia</taxon>
        <taxon>Mytilida</taxon>
        <taxon>Mytiloidea</taxon>
        <taxon>Mytilidae</taxon>
        <taxon>Mytilinae</taxon>
        <taxon>Mytilus</taxon>
    </lineage>
</organism>
<dbReference type="InterPro" id="IPR032675">
    <property type="entry name" value="LRR_dom_sf"/>
</dbReference>
<dbReference type="InterPro" id="IPR001611">
    <property type="entry name" value="Leu-rich_rpt"/>
</dbReference>
<dbReference type="SUPFAM" id="SSF52058">
    <property type="entry name" value="L domain-like"/>
    <property type="match status" value="1"/>
</dbReference>
<evidence type="ECO:0000256" key="4">
    <source>
        <dbReference type="ARBA" id="ARBA00022729"/>
    </source>
</evidence>
<dbReference type="Pfam" id="PF13855">
    <property type="entry name" value="LRR_8"/>
    <property type="match status" value="2"/>
</dbReference>
<dbReference type="PROSITE" id="PS51450">
    <property type="entry name" value="LRR"/>
    <property type="match status" value="2"/>
</dbReference>
<dbReference type="PANTHER" id="PTHR24365">
    <property type="entry name" value="TOLL-LIKE RECEPTOR"/>
    <property type="match status" value="1"/>
</dbReference>
<evidence type="ECO:0000313" key="11">
    <source>
        <dbReference type="Proteomes" id="UP000683360"/>
    </source>
</evidence>
<dbReference type="SMART" id="SM00369">
    <property type="entry name" value="LRR_TYP"/>
    <property type="match status" value="5"/>
</dbReference>
<dbReference type="GO" id="GO:0005886">
    <property type="term" value="C:plasma membrane"/>
    <property type="evidence" value="ECO:0007669"/>
    <property type="project" value="TreeGrafter"/>
</dbReference>
<evidence type="ECO:0000256" key="1">
    <source>
        <dbReference type="ARBA" id="ARBA00004167"/>
    </source>
</evidence>
<evidence type="ECO:0000256" key="5">
    <source>
        <dbReference type="ARBA" id="ARBA00022737"/>
    </source>
</evidence>
<sequence length="462" mass="54068">MSNLFELDLSWNRLVYLEEGMFDGLASLRKLFLNGNYLNYSLKIPNDIFKPLVSLTYLNVAYNLLFREGYLFYTFPGDLLLPLVRLYKIEVDVRPRFQFFQFAEEYRTLTNLKRLKTGFCVLHHLTNITFTNLLYLEYIEMQTCWIQKFDRGTIPNRNYFRYLDISHNELSDYDHDSLYSLMKELSFFKELRGLKMTNSFPFVYIFKPGYLTFFLKSTKIEKLYVNNNSLVEAIGNNQLFMMPPTLRVCDFSNNRLSKFYFGMPYLSMLNLRNNTLGAYLSSKRYTNSSKTELREIDLSHNLIQDLSFDIFHGHAHAVKINLSHNKLLDVSFDLSHLVSLERLDLSYNNISGITSKIAMDSLHKLSKTSNLTIDLSNNLLKCSCQNLKFLQWMYVNLNLLFNTDQYMCQFVGNGVVHMTNVEKIVKQLEKECSSYTTVIICITTGILLACVILVAGLVYRYR</sequence>
<proteinExistence type="predicted"/>
<keyword evidence="8" id="KW-0325">Glycoprotein</keyword>
<comment type="caution">
    <text evidence="10">The sequence shown here is derived from an EMBL/GenBank/DDBJ whole genome shotgun (WGS) entry which is preliminary data.</text>
</comment>
<dbReference type="InterPro" id="IPR003591">
    <property type="entry name" value="Leu-rich_rpt_typical-subtyp"/>
</dbReference>
<evidence type="ECO:0000256" key="7">
    <source>
        <dbReference type="ARBA" id="ARBA00023136"/>
    </source>
</evidence>
<keyword evidence="2" id="KW-0433">Leucine-rich repeat</keyword>
<dbReference type="GO" id="GO:0038023">
    <property type="term" value="F:signaling receptor activity"/>
    <property type="evidence" value="ECO:0007669"/>
    <property type="project" value="TreeGrafter"/>
</dbReference>
<evidence type="ECO:0000256" key="3">
    <source>
        <dbReference type="ARBA" id="ARBA00022692"/>
    </source>
</evidence>